<keyword evidence="2 7" id="KW-0808">Transferase</keyword>
<evidence type="ECO:0000256" key="7">
    <source>
        <dbReference type="RuleBase" id="RU003557"/>
    </source>
</evidence>
<reference evidence="11" key="1">
    <citation type="submission" date="2018-05" db="EMBL/GenBank/DDBJ databases">
        <authorList>
            <person name="Du Z."/>
            <person name="Wang X."/>
        </authorList>
    </citation>
    <scope>NUCLEOTIDE SEQUENCE [LARGE SCALE GENOMIC DNA]</scope>
    <source>
        <strain evidence="11">WDS4C29</strain>
    </source>
</reference>
<dbReference type="SUPFAM" id="SSF53901">
    <property type="entry name" value="Thiolase-like"/>
    <property type="match status" value="2"/>
</dbReference>
<comment type="similarity">
    <text evidence="1 7">Belongs to the thiolase-like superfamily. Thiolase family.</text>
</comment>
<feature type="active site" description="Acyl-thioester intermediate" evidence="6">
    <location>
        <position position="88"/>
    </location>
</feature>
<dbReference type="EC" id="2.3.1.9" evidence="10"/>
<comment type="caution">
    <text evidence="10">The sequence shown here is derived from an EMBL/GenBank/DDBJ whole genome shotgun (WGS) entry which is preliminary data.</text>
</comment>
<evidence type="ECO:0000256" key="3">
    <source>
        <dbReference type="ARBA" id="ARBA00022752"/>
    </source>
</evidence>
<keyword evidence="4 7" id="KW-0012">Acyltransferase</keyword>
<evidence type="ECO:0000256" key="5">
    <source>
        <dbReference type="ARBA" id="ARBA00037924"/>
    </source>
</evidence>
<dbReference type="Gene3D" id="3.40.47.10">
    <property type="match status" value="2"/>
</dbReference>
<protein>
    <submittedName>
        <fullName evidence="10">Acetyl-CoA C-acetyltransferase</fullName>
        <ecNumber evidence="10">2.3.1.9</ecNumber>
    </submittedName>
</protein>
<organism evidence="10 11">
    <name type="scientific">Salibaculum griseiflavum</name>
    <dbReference type="NCBI Taxonomy" id="1914409"/>
    <lineage>
        <taxon>Bacteria</taxon>
        <taxon>Pseudomonadati</taxon>
        <taxon>Pseudomonadota</taxon>
        <taxon>Alphaproteobacteria</taxon>
        <taxon>Rhodobacterales</taxon>
        <taxon>Roseobacteraceae</taxon>
        <taxon>Salibaculum</taxon>
    </lineage>
</organism>
<dbReference type="InterPro" id="IPR020617">
    <property type="entry name" value="Thiolase_C"/>
</dbReference>
<dbReference type="PROSITE" id="PS00098">
    <property type="entry name" value="THIOLASE_1"/>
    <property type="match status" value="1"/>
</dbReference>
<keyword evidence="11" id="KW-1185">Reference proteome</keyword>
<dbReference type="Pfam" id="PF02803">
    <property type="entry name" value="Thiolase_C"/>
    <property type="match status" value="1"/>
</dbReference>
<evidence type="ECO:0000259" key="9">
    <source>
        <dbReference type="Pfam" id="PF02803"/>
    </source>
</evidence>
<dbReference type="RefSeq" id="WP_109389139.1">
    <property type="nucleotide sequence ID" value="NZ_QETF01000012.1"/>
</dbReference>
<dbReference type="PANTHER" id="PTHR18919:SF107">
    <property type="entry name" value="ACETYL-COA ACETYLTRANSFERASE, CYTOSOLIC"/>
    <property type="match status" value="1"/>
</dbReference>
<feature type="domain" description="Thiolase C-terminal" evidence="9">
    <location>
        <begin position="269"/>
        <end position="390"/>
    </location>
</feature>
<dbReference type="EMBL" id="QETF01000012">
    <property type="protein sequence ID" value="PWG16542.1"/>
    <property type="molecule type" value="Genomic_DNA"/>
</dbReference>
<dbReference type="Pfam" id="PF00108">
    <property type="entry name" value="Thiolase_N"/>
    <property type="match status" value="1"/>
</dbReference>
<sequence>MTNVVIASAARTAVGSFGGSFANTPAHDLGAAVLEAVVERAGVDKGEVSETILGQVLTAAQGQNPARQAHINAGLPQESAAWGINQVCGSGLRAVALGAQHIMLGDASIVAAGGQENMSMSAHAANLRQGQKMGDMKFIDTMIRDGLWDAFNGYHMGQTAENVAEKWQISRDQQDAFALASQNKAEAAQKAGKFDDEVVAFTVKTRKGDIVVDKDEYIRHGATLEAMEKMRPAFTKDGTVTAANASGINDGAAATLLMSAEEAEKRGIEPLARIASYATAGLDPSIMGVGPIHASKKALEKAGWSVGDLDLVEANEAFAAQACAVNKDMGWDPEIVNVNGGAIAIGHPIGASGCRVLNTLLFEMKRRDAKKGLATLCIGGGMGVALCVER</sequence>
<dbReference type="GO" id="GO:0044281">
    <property type="term" value="P:small molecule metabolic process"/>
    <property type="evidence" value="ECO:0007669"/>
    <property type="project" value="UniProtKB-ARBA"/>
</dbReference>
<name>A0A2V1P5P7_9RHOB</name>
<evidence type="ECO:0000256" key="2">
    <source>
        <dbReference type="ARBA" id="ARBA00022679"/>
    </source>
</evidence>
<dbReference type="GO" id="GO:0042619">
    <property type="term" value="P:poly-hydroxybutyrate biosynthetic process"/>
    <property type="evidence" value="ECO:0007669"/>
    <property type="project" value="UniProtKB-KW"/>
</dbReference>
<dbReference type="PIRSF" id="PIRSF000429">
    <property type="entry name" value="Ac-CoA_Ac_transf"/>
    <property type="match status" value="1"/>
</dbReference>
<evidence type="ECO:0000256" key="6">
    <source>
        <dbReference type="PIRSR" id="PIRSR000429-1"/>
    </source>
</evidence>
<evidence type="ECO:0000256" key="4">
    <source>
        <dbReference type="ARBA" id="ARBA00023315"/>
    </source>
</evidence>
<dbReference type="InterPro" id="IPR020616">
    <property type="entry name" value="Thiolase_N"/>
</dbReference>
<dbReference type="InterPro" id="IPR020615">
    <property type="entry name" value="Thiolase_acyl_enz_int_AS"/>
</dbReference>
<dbReference type="CDD" id="cd00751">
    <property type="entry name" value="thiolase"/>
    <property type="match status" value="1"/>
</dbReference>
<dbReference type="AlphaFoldDB" id="A0A2V1P5P7"/>
<evidence type="ECO:0000256" key="1">
    <source>
        <dbReference type="ARBA" id="ARBA00010982"/>
    </source>
</evidence>
<feature type="domain" description="Thiolase N-terminal" evidence="8">
    <location>
        <begin position="4"/>
        <end position="260"/>
    </location>
</feature>
<dbReference type="InterPro" id="IPR020610">
    <property type="entry name" value="Thiolase_AS"/>
</dbReference>
<dbReference type="Proteomes" id="UP000245293">
    <property type="component" value="Unassembled WGS sequence"/>
</dbReference>
<evidence type="ECO:0000259" key="8">
    <source>
        <dbReference type="Pfam" id="PF00108"/>
    </source>
</evidence>
<dbReference type="PROSITE" id="PS00737">
    <property type="entry name" value="THIOLASE_2"/>
    <property type="match status" value="1"/>
</dbReference>
<evidence type="ECO:0000313" key="10">
    <source>
        <dbReference type="EMBL" id="PWG16542.1"/>
    </source>
</evidence>
<dbReference type="InterPro" id="IPR020613">
    <property type="entry name" value="Thiolase_CS"/>
</dbReference>
<proteinExistence type="inferred from homology"/>
<dbReference type="InterPro" id="IPR002155">
    <property type="entry name" value="Thiolase"/>
</dbReference>
<dbReference type="FunFam" id="3.40.47.10:FF:000010">
    <property type="entry name" value="Acetyl-CoA acetyltransferase (Thiolase)"/>
    <property type="match status" value="1"/>
</dbReference>
<keyword evidence="3" id="KW-0583">PHB biosynthesis</keyword>
<feature type="active site" description="Proton acceptor" evidence="6">
    <location>
        <position position="377"/>
    </location>
</feature>
<dbReference type="NCBIfam" id="TIGR01930">
    <property type="entry name" value="AcCoA-C-Actrans"/>
    <property type="match status" value="1"/>
</dbReference>
<feature type="active site" description="Proton acceptor" evidence="6">
    <location>
        <position position="347"/>
    </location>
</feature>
<comment type="pathway">
    <text evidence="5">Metabolic intermediate biosynthesis; (R)-mevalonate biosynthesis; (R)-mevalonate from acetyl-CoA: step 1/3.</text>
</comment>
<dbReference type="OrthoDB" id="9764638at2"/>
<evidence type="ECO:0000313" key="11">
    <source>
        <dbReference type="Proteomes" id="UP000245293"/>
    </source>
</evidence>
<dbReference type="GO" id="GO:0003985">
    <property type="term" value="F:acetyl-CoA C-acetyltransferase activity"/>
    <property type="evidence" value="ECO:0007669"/>
    <property type="project" value="UniProtKB-EC"/>
</dbReference>
<dbReference type="InterPro" id="IPR016039">
    <property type="entry name" value="Thiolase-like"/>
</dbReference>
<dbReference type="PROSITE" id="PS00099">
    <property type="entry name" value="THIOLASE_3"/>
    <property type="match status" value="1"/>
</dbReference>
<accession>A0A2V1P5P7</accession>
<gene>
    <name evidence="10" type="ORF">DFK10_11290</name>
</gene>
<dbReference type="PANTHER" id="PTHR18919">
    <property type="entry name" value="ACETYL-COA C-ACYLTRANSFERASE"/>
    <property type="match status" value="1"/>
</dbReference>